<keyword evidence="1" id="KW-0472">Membrane</keyword>
<comment type="caution">
    <text evidence="2">The sequence shown here is derived from an EMBL/GenBank/DDBJ whole genome shotgun (WGS) entry which is preliminary data.</text>
</comment>
<name>A0ABT8T9I8_9GAMM</name>
<dbReference type="NCBIfam" id="TIGR02532">
    <property type="entry name" value="IV_pilin_GFxxxE"/>
    <property type="match status" value="1"/>
</dbReference>
<proteinExistence type="predicted"/>
<dbReference type="InterPro" id="IPR012902">
    <property type="entry name" value="N_methyl_site"/>
</dbReference>
<keyword evidence="1" id="KW-0812">Transmembrane</keyword>
<keyword evidence="1" id="KW-1133">Transmembrane helix</keyword>
<organism evidence="2 3">
    <name type="scientific">Gilvimarinus algae</name>
    <dbReference type="NCBI Taxonomy" id="3058037"/>
    <lineage>
        <taxon>Bacteria</taxon>
        <taxon>Pseudomonadati</taxon>
        <taxon>Pseudomonadota</taxon>
        <taxon>Gammaproteobacteria</taxon>
        <taxon>Cellvibrionales</taxon>
        <taxon>Cellvibrionaceae</taxon>
        <taxon>Gilvimarinus</taxon>
    </lineage>
</organism>
<evidence type="ECO:0000313" key="2">
    <source>
        <dbReference type="EMBL" id="MDO3380794.1"/>
    </source>
</evidence>
<dbReference type="PROSITE" id="PS00409">
    <property type="entry name" value="PROKAR_NTER_METHYL"/>
    <property type="match status" value="1"/>
</dbReference>
<dbReference type="Proteomes" id="UP001168380">
    <property type="component" value="Unassembled WGS sequence"/>
</dbReference>
<evidence type="ECO:0000256" key="1">
    <source>
        <dbReference type="SAM" id="Phobius"/>
    </source>
</evidence>
<evidence type="ECO:0000313" key="3">
    <source>
        <dbReference type="Proteomes" id="UP001168380"/>
    </source>
</evidence>
<dbReference type="RefSeq" id="WP_302710915.1">
    <property type="nucleotide sequence ID" value="NZ_JAULRT010000031.1"/>
</dbReference>
<keyword evidence="3" id="KW-1185">Reference proteome</keyword>
<gene>
    <name evidence="2" type="primary">pilV</name>
    <name evidence="2" type="ORF">QWI16_01330</name>
</gene>
<dbReference type="InterPro" id="IPR013362">
    <property type="entry name" value="Pilus_4_PilV"/>
</dbReference>
<protein>
    <submittedName>
        <fullName evidence="2">Type IV pilus modification protein PilV</fullName>
    </submittedName>
</protein>
<accession>A0ABT8T9I8</accession>
<sequence>MKVCDACSKDQSGVTLIEVMVTVLILATALMALAALQTRALQYNSSAYLRSQANIIAYDVLEQMRTASTYNALRSNGAVVQPDVDALASQLPGGTGAVECVARVCTVTLTWDEPNKSQESDAMERTSFAYASRI</sequence>
<dbReference type="NCBIfam" id="TIGR02523">
    <property type="entry name" value="type_IV_pilV"/>
    <property type="match status" value="1"/>
</dbReference>
<reference evidence="2" key="1">
    <citation type="submission" date="2023-07" db="EMBL/GenBank/DDBJ databases">
        <title>Gilvimarinus algae sp. nov., isolated from the surface of Kelp.</title>
        <authorList>
            <person name="Sun Y.Y."/>
            <person name="Gong Y."/>
            <person name="Du Z.J."/>
        </authorList>
    </citation>
    <scope>NUCLEOTIDE SEQUENCE</scope>
    <source>
        <strain evidence="2">SDUM040014</strain>
    </source>
</reference>
<feature type="transmembrane region" description="Helical" evidence="1">
    <location>
        <begin position="16"/>
        <end position="36"/>
    </location>
</feature>
<dbReference type="EMBL" id="JAULRT010000031">
    <property type="protein sequence ID" value="MDO3380794.1"/>
    <property type="molecule type" value="Genomic_DNA"/>
</dbReference>
<dbReference type="Pfam" id="PF07963">
    <property type="entry name" value="N_methyl"/>
    <property type="match status" value="1"/>
</dbReference>